<comment type="caution">
    <text evidence="1">The sequence shown here is derived from an EMBL/GenBank/DDBJ whole genome shotgun (WGS) entry which is preliminary data.</text>
</comment>
<protein>
    <submittedName>
        <fullName evidence="1">Uncharacterized protein</fullName>
    </submittedName>
</protein>
<dbReference type="Proteomes" id="UP001489004">
    <property type="component" value="Unassembled WGS sequence"/>
</dbReference>
<gene>
    <name evidence="1" type="ORF">WJX72_011428</name>
</gene>
<sequence length="67" mass="7535">MRSVAILSSQQHVNQDLNPQHPKSYCPGTLLCQSPGTPFHHLWPGSCSCSCSRPIHRTEWLIKPVQI</sequence>
<evidence type="ECO:0000313" key="2">
    <source>
        <dbReference type="Proteomes" id="UP001489004"/>
    </source>
</evidence>
<proteinExistence type="predicted"/>
<evidence type="ECO:0000313" key="1">
    <source>
        <dbReference type="EMBL" id="KAK9807855.1"/>
    </source>
</evidence>
<reference evidence="1 2" key="1">
    <citation type="journal article" date="2024" name="Nat. Commun.">
        <title>Phylogenomics reveals the evolutionary origins of lichenization in chlorophyte algae.</title>
        <authorList>
            <person name="Puginier C."/>
            <person name="Libourel C."/>
            <person name="Otte J."/>
            <person name="Skaloud P."/>
            <person name="Haon M."/>
            <person name="Grisel S."/>
            <person name="Petersen M."/>
            <person name="Berrin J.G."/>
            <person name="Delaux P.M."/>
            <person name="Dal Grande F."/>
            <person name="Keller J."/>
        </authorList>
    </citation>
    <scope>NUCLEOTIDE SEQUENCE [LARGE SCALE GENOMIC DNA]</scope>
    <source>
        <strain evidence="1 2">SAG 2043</strain>
    </source>
</reference>
<organism evidence="1 2">
    <name type="scientific">[Myrmecia] bisecta</name>
    <dbReference type="NCBI Taxonomy" id="41462"/>
    <lineage>
        <taxon>Eukaryota</taxon>
        <taxon>Viridiplantae</taxon>
        <taxon>Chlorophyta</taxon>
        <taxon>core chlorophytes</taxon>
        <taxon>Trebouxiophyceae</taxon>
        <taxon>Trebouxiales</taxon>
        <taxon>Trebouxiaceae</taxon>
        <taxon>Myrmecia</taxon>
    </lineage>
</organism>
<dbReference type="EMBL" id="JALJOR010000012">
    <property type="protein sequence ID" value="KAK9807855.1"/>
    <property type="molecule type" value="Genomic_DNA"/>
</dbReference>
<name>A0AAW1PDI2_9CHLO</name>
<accession>A0AAW1PDI2</accession>
<dbReference type="AlphaFoldDB" id="A0AAW1PDI2"/>
<keyword evidence="2" id="KW-1185">Reference proteome</keyword>